<reference evidence="1" key="1">
    <citation type="submission" date="2023-02" db="EMBL/GenBank/DDBJ databases">
        <title>Genome of toxic invasive species Heracleum sosnowskyi carries increased number of genes despite the absence of recent whole-genome duplications.</title>
        <authorList>
            <person name="Schelkunov M."/>
            <person name="Shtratnikova V."/>
            <person name="Makarenko M."/>
            <person name="Klepikova A."/>
            <person name="Omelchenko D."/>
            <person name="Novikova G."/>
            <person name="Obukhova E."/>
            <person name="Bogdanov V."/>
            <person name="Penin A."/>
            <person name="Logacheva M."/>
        </authorList>
    </citation>
    <scope>NUCLEOTIDE SEQUENCE</scope>
    <source>
        <strain evidence="1">Hsosn_3</strain>
        <tissue evidence="1">Leaf</tissue>
    </source>
</reference>
<sequence>MTGFISTVMGHFWVSRCLLSNIFIAHLRLSDYLSTAPTKNEHRKSARFSKENLQGLGAVVGAISRNLSDLQERQGSYLYIYDHPTLPIQVLFIIGNKRCLQHHSRWLGDASKAELEKLFSETSFEVLVLSGVAAAGECKSMLPSRETSADTETGDVKAAGKMCGCT</sequence>
<comment type="caution">
    <text evidence="1">The sequence shown here is derived from an EMBL/GenBank/DDBJ whole genome shotgun (WGS) entry which is preliminary data.</text>
</comment>
<evidence type="ECO:0000313" key="2">
    <source>
        <dbReference type="Proteomes" id="UP001237642"/>
    </source>
</evidence>
<dbReference type="Proteomes" id="UP001237642">
    <property type="component" value="Unassembled WGS sequence"/>
</dbReference>
<accession>A0AAD8HV91</accession>
<dbReference type="EMBL" id="JAUIZM010000007">
    <property type="protein sequence ID" value="KAK1373439.1"/>
    <property type="molecule type" value="Genomic_DNA"/>
</dbReference>
<organism evidence="1 2">
    <name type="scientific">Heracleum sosnowskyi</name>
    <dbReference type="NCBI Taxonomy" id="360622"/>
    <lineage>
        <taxon>Eukaryota</taxon>
        <taxon>Viridiplantae</taxon>
        <taxon>Streptophyta</taxon>
        <taxon>Embryophyta</taxon>
        <taxon>Tracheophyta</taxon>
        <taxon>Spermatophyta</taxon>
        <taxon>Magnoliopsida</taxon>
        <taxon>eudicotyledons</taxon>
        <taxon>Gunneridae</taxon>
        <taxon>Pentapetalae</taxon>
        <taxon>asterids</taxon>
        <taxon>campanulids</taxon>
        <taxon>Apiales</taxon>
        <taxon>Apiaceae</taxon>
        <taxon>Apioideae</taxon>
        <taxon>apioid superclade</taxon>
        <taxon>Tordylieae</taxon>
        <taxon>Tordyliinae</taxon>
        <taxon>Heracleum</taxon>
    </lineage>
</organism>
<keyword evidence="2" id="KW-1185">Reference proteome</keyword>
<proteinExistence type="predicted"/>
<dbReference type="AlphaFoldDB" id="A0AAD8HV91"/>
<reference evidence="1" key="2">
    <citation type="submission" date="2023-05" db="EMBL/GenBank/DDBJ databases">
        <authorList>
            <person name="Schelkunov M.I."/>
        </authorList>
    </citation>
    <scope>NUCLEOTIDE SEQUENCE</scope>
    <source>
        <strain evidence="1">Hsosn_3</strain>
        <tissue evidence="1">Leaf</tissue>
    </source>
</reference>
<name>A0AAD8HV91_9APIA</name>
<protein>
    <submittedName>
        <fullName evidence="1">Uncharacterized protein</fullName>
    </submittedName>
</protein>
<gene>
    <name evidence="1" type="ORF">POM88_029632</name>
</gene>
<evidence type="ECO:0000313" key="1">
    <source>
        <dbReference type="EMBL" id="KAK1373439.1"/>
    </source>
</evidence>